<dbReference type="PANTHER" id="PTHR37953">
    <property type="entry name" value="UPF0127 PROTEIN MJ1496"/>
    <property type="match status" value="1"/>
</dbReference>
<dbReference type="Gene3D" id="2.60.120.1140">
    <property type="entry name" value="Protein of unknown function DUF192"/>
    <property type="match status" value="1"/>
</dbReference>
<dbReference type="InterPro" id="IPR003795">
    <property type="entry name" value="DUF192"/>
</dbReference>
<reference evidence="1 2" key="1">
    <citation type="submission" date="2017-09" db="EMBL/GenBank/DDBJ databases">
        <title>Depth-based differentiation of microbial function through sediment-hosted aquifers and enrichment of novel symbionts in the deep terrestrial subsurface.</title>
        <authorList>
            <person name="Probst A.J."/>
            <person name="Ladd B."/>
            <person name="Jarett J.K."/>
            <person name="Geller-Mcgrath D.E."/>
            <person name="Sieber C.M."/>
            <person name="Emerson J.B."/>
            <person name="Anantharaman K."/>
            <person name="Thomas B.C."/>
            <person name="Malmstrom R."/>
            <person name="Stieglmeier M."/>
            <person name="Klingl A."/>
            <person name="Woyke T."/>
            <person name="Ryan C.M."/>
            <person name="Banfield J.F."/>
        </authorList>
    </citation>
    <scope>NUCLEOTIDE SEQUENCE [LARGE SCALE GENOMIC DNA]</scope>
    <source>
        <strain evidence="1">CG10_big_fil_rev_8_21_14_0_10_32_10</strain>
    </source>
</reference>
<evidence type="ECO:0000313" key="1">
    <source>
        <dbReference type="EMBL" id="PIR43509.1"/>
    </source>
</evidence>
<evidence type="ECO:0008006" key="3">
    <source>
        <dbReference type="Google" id="ProtNLM"/>
    </source>
</evidence>
<name>A0A2H0RAG1_UNCKA</name>
<dbReference type="InterPro" id="IPR038695">
    <property type="entry name" value="Saro_0823-like_sf"/>
</dbReference>
<protein>
    <recommendedName>
        <fullName evidence="3">DUF192 domain-containing protein</fullName>
    </recommendedName>
</protein>
<sequence length="146" mass="17074">MKKRVCIIFLIIICALYFFLKITKHNTVTINKHNINIEIANTPELREKGLMNRKSLCKNCGMLFIFDKENIYPFWMKNTYISLDLAWIDSNNKIVEITTLNSYSPENEIPAYTPNNKALYVLEVNNGFLKKNNMKVGDTVIIRYTE</sequence>
<dbReference type="AlphaFoldDB" id="A0A2H0RAG1"/>
<organism evidence="1 2">
    <name type="scientific">candidate division WWE3 bacterium CG10_big_fil_rev_8_21_14_0_10_32_10</name>
    <dbReference type="NCBI Taxonomy" id="1975090"/>
    <lineage>
        <taxon>Bacteria</taxon>
        <taxon>Katanobacteria</taxon>
    </lineage>
</organism>
<proteinExistence type="predicted"/>
<comment type="caution">
    <text evidence="1">The sequence shown here is derived from an EMBL/GenBank/DDBJ whole genome shotgun (WGS) entry which is preliminary data.</text>
</comment>
<gene>
    <name evidence="1" type="ORF">COV24_02395</name>
</gene>
<dbReference type="Pfam" id="PF02643">
    <property type="entry name" value="DUF192"/>
    <property type="match status" value="1"/>
</dbReference>
<accession>A0A2H0RAG1</accession>
<dbReference type="PANTHER" id="PTHR37953:SF1">
    <property type="entry name" value="UPF0127 PROTEIN MJ1496"/>
    <property type="match status" value="1"/>
</dbReference>
<dbReference type="Proteomes" id="UP000230214">
    <property type="component" value="Unassembled WGS sequence"/>
</dbReference>
<evidence type="ECO:0000313" key="2">
    <source>
        <dbReference type="Proteomes" id="UP000230214"/>
    </source>
</evidence>
<dbReference type="EMBL" id="PCXU01000021">
    <property type="protein sequence ID" value="PIR43509.1"/>
    <property type="molecule type" value="Genomic_DNA"/>
</dbReference>